<gene>
    <name evidence="1" type="ORF">KSU1_D0027</name>
</gene>
<proteinExistence type="predicted"/>
<accession>I3INP1</accession>
<sequence>MVVSQIYRYLKKLPSIKETKGVVLQFCRATLSGCHPRAHIQAGEAMLKPCPASALFFMMMPKGILMRK</sequence>
<evidence type="ECO:0000313" key="1">
    <source>
        <dbReference type="EMBL" id="GAB63336.1"/>
    </source>
</evidence>
<evidence type="ECO:0000313" key="2">
    <source>
        <dbReference type="Proteomes" id="UP000002985"/>
    </source>
</evidence>
<name>I3INP1_9BACT</name>
<protein>
    <submittedName>
        <fullName evidence="1">Uncharacterized protein</fullName>
    </submittedName>
</protein>
<organism evidence="1 2">
    <name type="scientific">Candidatus Jettenia caeni</name>
    <dbReference type="NCBI Taxonomy" id="247490"/>
    <lineage>
        <taxon>Bacteria</taxon>
        <taxon>Pseudomonadati</taxon>
        <taxon>Planctomycetota</taxon>
        <taxon>Candidatus Brocadiia</taxon>
        <taxon>Candidatus Brocadiales</taxon>
        <taxon>Candidatus Brocadiaceae</taxon>
        <taxon>Candidatus Jettenia</taxon>
    </lineage>
</organism>
<dbReference type="EMBL" id="BAFH01000004">
    <property type="protein sequence ID" value="GAB63336.1"/>
    <property type="molecule type" value="Genomic_DNA"/>
</dbReference>
<keyword evidence="2" id="KW-1185">Reference proteome</keyword>
<reference evidence="1 2" key="1">
    <citation type="journal article" date="2012" name="FEBS Lett.">
        <title>Anammox organism KSU-1 expresses a NirK-type copper-containing nitrite reductase instead of a NirS-type with cytochrome cd1.</title>
        <authorList>
            <person name="Hira D."/>
            <person name="Toh H."/>
            <person name="Migita C.T."/>
            <person name="Okubo H."/>
            <person name="Nishiyama T."/>
            <person name="Hattori M."/>
            <person name="Furukawa K."/>
            <person name="Fujii T."/>
        </authorList>
    </citation>
    <scope>NUCLEOTIDE SEQUENCE [LARGE SCALE GENOMIC DNA]</scope>
</reference>
<comment type="caution">
    <text evidence="1">The sequence shown here is derived from an EMBL/GenBank/DDBJ whole genome shotgun (WGS) entry which is preliminary data.</text>
</comment>
<dbReference type="AlphaFoldDB" id="I3INP1"/>
<dbReference type="Proteomes" id="UP000002985">
    <property type="component" value="Unassembled WGS sequence"/>
</dbReference>